<feature type="coiled-coil region" evidence="5">
    <location>
        <begin position="124"/>
        <end position="158"/>
    </location>
</feature>
<dbReference type="InterPro" id="IPR022154">
    <property type="entry name" value="TRAK1/2_C"/>
</dbReference>
<dbReference type="InterPro" id="IPR006933">
    <property type="entry name" value="HAP1_N"/>
</dbReference>
<keyword evidence="3 5" id="KW-0175">Coiled coil</keyword>
<keyword evidence="4" id="KW-0496">Mitochondrion</keyword>
<dbReference type="PANTHER" id="PTHR15751:SF13">
    <property type="entry name" value="TRAFFICKING KINESIN-BINDING PROTEIN 2"/>
    <property type="match status" value="1"/>
</dbReference>
<dbReference type="InterPro" id="IPR051946">
    <property type="entry name" value="Intracell_Traff-Reg"/>
</dbReference>
<dbReference type="Proteomes" id="UP000008912">
    <property type="component" value="Unassembled WGS sequence"/>
</dbReference>
<name>A0A7N5P5A9_AILME</name>
<proteinExistence type="inferred from homology"/>
<dbReference type="GO" id="GO:1904115">
    <property type="term" value="C:axon cytoplasm"/>
    <property type="evidence" value="ECO:0007669"/>
    <property type="project" value="GOC"/>
</dbReference>
<dbReference type="SMART" id="SM01423">
    <property type="entry name" value="Milton"/>
    <property type="match status" value="1"/>
</dbReference>
<dbReference type="GO" id="GO:0005739">
    <property type="term" value="C:mitochondrion"/>
    <property type="evidence" value="ECO:0007669"/>
    <property type="project" value="UniProtKB-SubCell"/>
</dbReference>
<dbReference type="GO" id="GO:0098957">
    <property type="term" value="P:anterograde axonal transport of mitochondrion"/>
    <property type="evidence" value="ECO:0007669"/>
    <property type="project" value="TreeGrafter"/>
</dbReference>
<keyword evidence="10" id="KW-1185">Reference proteome</keyword>
<evidence type="ECO:0000256" key="6">
    <source>
        <dbReference type="SAM" id="MobiDB-lite"/>
    </source>
</evidence>
<evidence type="ECO:0000256" key="2">
    <source>
        <dbReference type="ARBA" id="ARBA00007007"/>
    </source>
</evidence>
<sequence>MTLQGEENLMNISHRDSESITDVCSNEDLPEVELVNLLEEQLPQYKLRVDSLFLYENQDWTQSPHQQQHASDAFSPVLAEETFHYMILGTDRVEQMTKTYNDIDMVTHLLAERDRDLELAARIGQALLKRNHVLSEQNEALEEQLGQAFDQVNQLQHELSKKDELLRIVSIASEESETDSSCSTPLRFNESFSLSQGLLQLDMLQEKLKELEEENMALRSKACHIKTETITYEEKEQQLVNDCVKELRETNAQMSRMTEELSGKSDELTRYQEEISSLLSQIVDLQHKVKELHELQDRNMECLGMLHESQEEIKELRSRSGPAAHLYFSQSCGAFSGESLAAEIEGTMRKKLSLDEESSLFKQKAQQKRVFDTVKVANDTRGRSIPFPALLPIPGSNRSSVIMTAKPFESGLRQTEDKTLLNQGSNSEEVSENVQKVGQPGPSGDSDLATALHRLSLRRQNYLSEKQYFAEEWERKIQVLADQKEGVSGCGTPTESLASLCTDQSEITDLSSASCLRGFMPEKLQIVKPLEGSQTLHHWQQLAQPNLGTILDPRPGVITKGFTQLPKDAIYHLSDLEEDEEEGITFQVEQKPSVSKPVTGIFLPAITSAGGPVTVATSNPGKCLSCTNSTFTFTTCRILHPSDITQVTPSSGFPSLSCGSGGSSSSNTAVNSPAMSYRLSIGESVTNRRDSTITFSSTVSLAKLLQERGISAKVYHSPVSESPLLQPIPKALAIPSTPPNSPSHSPCPSPLPFEPRVHLSENFLASRPAETFLQEMYGLRPTRNPPDPGQLKMNLVDRLKRLGIARVIKTPDAQENGRSQEAEIGLQRPDSAVYLNSGSNLLSGLRRNQSLPVMMGSLGTPVCTTSPKMDILKED</sequence>
<evidence type="ECO:0000259" key="7">
    <source>
        <dbReference type="SMART" id="SM01423"/>
    </source>
</evidence>
<reference evidence="9" key="3">
    <citation type="submission" date="2025-09" db="UniProtKB">
        <authorList>
            <consortium name="Ensembl"/>
        </authorList>
    </citation>
    <scope>IDENTIFICATION</scope>
</reference>
<comment type="subcellular location">
    <subcellularLocation>
        <location evidence="1">Mitochondrion</location>
    </subcellularLocation>
</comment>
<evidence type="ECO:0000259" key="8">
    <source>
        <dbReference type="SMART" id="SM01424"/>
    </source>
</evidence>
<dbReference type="GO" id="GO:0050811">
    <property type="term" value="F:GABA receptor binding"/>
    <property type="evidence" value="ECO:0007669"/>
    <property type="project" value="TreeGrafter"/>
</dbReference>
<evidence type="ECO:0000256" key="5">
    <source>
        <dbReference type="SAM" id="Coils"/>
    </source>
</evidence>
<dbReference type="GO" id="GO:0048311">
    <property type="term" value="P:mitochondrion distribution"/>
    <property type="evidence" value="ECO:0007669"/>
    <property type="project" value="TreeGrafter"/>
</dbReference>
<organism evidence="9 10">
    <name type="scientific">Ailuropoda melanoleuca</name>
    <name type="common">Giant panda</name>
    <dbReference type="NCBI Taxonomy" id="9646"/>
    <lineage>
        <taxon>Eukaryota</taxon>
        <taxon>Metazoa</taxon>
        <taxon>Chordata</taxon>
        <taxon>Craniata</taxon>
        <taxon>Vertebrata</taxon>
        <taxon>Euteleostomi</taxon>
        <taxon>Mammalia</taxon>
        <taxon>Eutheria</taxon>
        <taxon>Laurasiatheria</taxon>
        <taxon>Carnivora</taxon>
        <taxon>Caniformia</taxon>
        <taxon>Ursidae</taxon>
        <taxon>Ailuropoda</taxon>
    </lineage>
</organism>
<feature type="compositionally biased region" description="Polar residues" evidence="6">
    <location>
        <begin position="422"/>
        <end position="436"/>
    </location>
</feature>
<feature type="domain" description="HAP1 N-terminal" evidence="8">
    <location>
        <begin position="39"/>
        <end position="319"/>
    </location>
</feature>
<reference evidence="9" key="2">
    <citation type="submission" date="2025-08" db="UniProtKB">
        <authorList>
            <consortium name="Ensembl"/>
        </authorList>
    </citation>
    <scope>IDENTIFICATION</scope>
</reference>
<dbReference type="Pfam" id="PF12448">
    <property type="entry name" value="Milton"/>
    <property type="match status" value="1"/>
</dbReference>
<dbReference type="GO" id="GO:0022008">
    <property type="term" value="P:neurogenesis"/>
    <property type="evidence" value="ECO:0007669"/>
    <property type="project" value="TreeGrafter"/>
</dbReference>
<feature type="coiled-coil region" evidence="5">
    <location>
        <begin position="194"/>
        <end position="295"/>
    </location>
</feature>
<evidence type="ECO:0000313" key="9">
    <source>
        <dbReference type="Ensembl" id="ENSAMEP00000034246.1"/>
    </source>
</evidence>
<dbReference type="AlphaFoldDB" id="A0A7N5P5A9"/>
<dbReference type="GeneTree" id="ENSGT00940000158202"/>
<dbReference type="Pfam" id="PF04849">
    <property type="entry name" value="HAP1_N"/>
    <property type="match status" value="1"/>
</dbReference>
<evidence type="ECO:0000256" key="1">
    <source>
        <dbReference type="ARBA" id="ARBA00004173"/>
    </source>
</evidence>
<comment type="similarity">
    <text evidence="2">Belongs to the milton family.</text>
</comment>
<protein>
    <submittedName>
        <fullName evidence="9">Trafficking kinesin protein 2</fullName>
    </submittedName>
</protein>
<gene>
    <name evidence="9" type="primary">TRAK2</name>
</gene>
<dbReference type="GO" id="GO:0047496">
    <property type="term" value="P:vesicle transport along microtubule"/>
    <property type="evidence" value="ECO:0007669"/>
    <property type="project" value="TreeGrafter"/>
</dbReference>
<dbReference type="SMART" id="SM01424">
    <property type="entry name" value="HAP1_N"/>
    <property type="match status" value="1"/>
</dbReference>
<evidence type="ECO:0000256" key="3">
    <source>
        <dbReference type="ARBA" id="ARBA00023054"/>
    </source>
</evidence>
<dbReference type="GO" id="GO:0031410">
    <property type="term" value="C:cytoplasmic vesicle"/>
    <property type="evidence" value="ECO:0007669"/>
    <property type="project" value="TreeGrafter"/>
</dbReference>
<evidence type="ECO:0000256" key="4">
    <source>
        <dbReference type="ARBA" id="ARBA00023128"/>
    </source>
</evidence>
<feature type="region of interest" description="Disordered" evidence="6">
    <location>
        <begin position="422"/>
        <end position="445"/>
    </location>
</feature>
<dbReference type="GO" id="GO:0030425">
    <property type="term" value="C:dendrite"/>
    <property type="evidence" value="ECO:0007669"/>
    <property type="project" value="TreeGrafter"/>
</dbReference>
<feature type="domain" description="Trafficking kinesin-binding protein C-terminal" evidence="7">
    <location>
        <begin position="381"/>
        <end position="533"/>
    </location>
</feature>
<dbReference type="GO" id="GO:0017022">
    <property type="term" value="F:myosin binding"/>
    <property type="evidence" value="ECO:0007669"/>
    <property type="project" value="TreeGrafter"/>
</dbReference>
<dbReference type="Ensembl" id="ENSAMET00000028926.1">
    <property type="protein sequence ID" value="ENSAMEP00000034246.1"/>
    <property type="gene ID" value="ENSAMEG00000006116.2"/>
</dbReference>
<dbReference type="GO" id="GO:0006605">
    <property type="term" value="P:protein targeting"/>
    <property type="evidence" value="ECO:0007669"/>
    <property type="project" value="TreeGrafter"/>
</dbReference>
<reference evidence="9 10" key="1">
    <citation type="journal article" date="2010" name="Nature">
        <title>The sequence and de novo assembly of the giant panda genome.</title>
        <authorList>
            <person name="Li R."/>
            <person name="Fan W."/>
            <person name="Tian G."/>
            <person name="Zhu H."/>
            <person name="He L."/>
            <person name="Cai J."/>
            <person name="Huang Q."/>
            <person name="Cai Q."/>
            <person name="Li B."/>
            <person name="Bai Y."/>
            <person name="Zhang Z."/>
            <person name="Zhang Y."/>
            <person name="Wang W."/>
            <person name="Li J."/>
            <person name="Wei F."/>
            <person name="Li H."/>
            <person name="Jian M."/>
            <person name="Li J."/>
            <person name="Zhang Z."/>
            <person name="Nielsen R."/>
            <person name="Li D."/>
            <person name="Gu W."/>
            <person name="Yang Z."/>
            <person name="Xuan Z."/>
            <person name="Ryder O.A."/>
            <person name="Leung F.C."/>
            <person name="Zhou Y."/>
            <person name="Cao J."/>
            <person name="Sun X."/>
            <person name="Fu Y."/>
            <person name="Fang X."/>
            <person name="Guo X."/>
            <person name="Wang B."/>
            <person name="Hou R."/>
            <person name="Shen F."/>
            <person name="Mu B."/>
            <person name="Ni P."/>
            <person name="Lin R."/>
            <person name="Qian W."/>
            <person name="Wang G."/>
            <person name="Yu C."/>
            <person name="Nie W."/>
            <person name="Wang J."/>
            <person name="Wu Z."/>
            <person name="Liang H."/>
            <person name="Min J."/>
            <person name="Wu Q."/>
            <person name="Cheng S."/>
            <person name="Ruan J."/>
            <person name="Wang M."/>
            <person name="Shi Z."/>
            <person name="Wen M."/>
            <person name="Liu B."/>
            <person name="Ren X."/>
            <person name="Zheng H."/>
            <person name="Dong D."/>
            <person name="Cook K."/>
            <person name="Shan G."/>
            <person name="Zhang H."/>
            <person name="Kosiol C."/>
            <person name="Xie X."/>
            <person name="Lu Z."/>
            <person name="Zheng H."/>
            <person name="Li Y."/>
            <person name="Steiner C.C."/>
            <person name="Lam T.T."/>
            <person name="Lin S."/>
            <person name="Zhang Q."/>
            <person name="Li G."/>
            <person name="Tian J."/>
            <person name="Gong T."/>
            <person name="Liu H."/>
            <person name="Zhang D."/>
            <person name="Fang L."/>
            <person name="Ye C."/>
            <person name="Zhang J."/>
            <person name="Hu W."/>
            <person name="Xu A."/>
            <person name="Ren Y."/>
            <person name="Zhang G."/>
            <person name="Bruford M.W."/>
            <person name="Li Q."/>
            <person name="Ma L."/>
            <person name="Guo Y."/>
            <person name="An N."/>
            <person name="Hu Y."/>
            <person name="Zheng Y."/>
            <person name="Shi Y."/>
            <person name="Li Z."/>
            <person name="Liu Q."/>
            <person name="Chen Y."/>
            <person name="Zhao J."/>
            <person name="Qu N."/>
            <person name="Zhao S."/>
            <person name="Tian F."/>
            <person name="Wang X."/>
            <person name="Wang H."/>
            <person name="Xu L."/>
            <person name="Liu X."/>
            <person name="Vinar T."/>
            <person name="Wang Y."/>
            <person name="Lam T.W."/>
            <person name="Yiu S.M."/>
            <person name="Liu S."/>
            <person name="Zhang H."/>
            <person name="Li D."/>
            <person name="Huang Y."/>
            <person name="Wang X."/>
            <person name="Yang G."/>
            <person name="Jiang Z."/>
            <person name="Wang J."/>
            <person name="Qin N."/>
            <person name="Li L."/>
            <person name="Li J."/>
            <person name="Bolund L."/>
            <person name="Kristiansen K."/>
            <person name="Wong G.K."/>
            <person name="Olson M."/>
            <person name="Zhang X."/>
            <person name="Li S."/>
            <person name="Yang H."/>
            <person name="Wang J."/>
            <person name="Wang J."/>
        </authorList>
    </citation>
    <scope>NUCLEOTIDE SEQUENCE [LARGE SCALE GENOMIC DNA]</scope>
</reference>
<evidence type="ECO:0000313" key="10">
    <source>
        <dbReference type="Proteomes" id="UP000008912"/>
    </source>
</evidence>
<dbReference type="PANTHER" id="PTHR15751">
    <property type="entry name" value="TRAFFICKING KINESIN-BINDING PROTEIN"/>
    <property type="match status" value="1"/>
</dbReference>
<accession>A0A7N5P5A9</accession>